<dbReference type="KEGG" id="sdz:Asd1617_06182"/>
<organism evidence="3 4">
    <name type="scientific">Shigella dysenteriae 1617</name>
    <dbReference type="NCBI Taxonomy" id="754093"/>
    <lineage>
        <taxon>Bacteria</taxon>
        <taxon>Pseudomonadati</taxon>
        <taxon>Pseudomonadota</taxon>
        <taxon>Gammaproteobacteria</taxon>
        <taxon>Enterobacterales</taxon>
        <taxon>Enterobacteriaceae</taxon>
        <taxon>Shigella</taxon>
    </lineage>
</organism>
<evidence type="ECO:0000313" key="3">
    <source>
        <dbReference type="EMBL" id="AHA69009.1"/>
    </source>
</evidence>
<sequence length="310" mass="35134">MVLQRDAYQTGQHRFHPSLWQFGKEMGLSPRLCRPFRAQTKGKVERMVQYTRNSFYIPLMTRLRPMGSTVDVETANRHGLRWLHDVANQRKHETIQARPCDRWLEEQQSMLALPPEKKEYDVHPGENLVSFDNPPNIIHSPSTTHSAEEWRDDGTATSTTDGARRAVATGKPYKRSACAVTTGSRPGMELYGLPGALRHNVRTVINDASAWSNWPPASLIIDEIGYLPFSQEEAKLFFQVIAKRYEKSAMILTSNLPFGQWDQTFAGDAALTSAMLGRILHHSHVVQIKGESYRLRQKRKAGVIAEANPE</sequence>
<keyword evidence="3" id="KW-0614">Plasmid</keyword>
<reference evidence="3 4" key="1">
    <citation type="submission" date="2013-09" db="EMBL/GenBank/DDBJ databases">
        <title>Comparative genomics of Sd1617 to representative strains in evaluating its pathogenesis.</title>
        <authorList>
            <person name="Aksomboon Vongsawan A."/>
            <person name="Kapatral V."/>
            <person name="Vaisvil B."/>
            <person name="Serichantalergs O."/>
            <person name="Hale T.L."/>
            <person name="Mason C.J."/>
        </authorList>
    </citation>
    <scope>NUCLEOTIDE SEQUENCE [LARGE SCALE GENOMIC DNA]</scope>
    <source>
        <strain evidence="3 4">1617</strain>
        <plasmid evidence="3 4">pSLG231</plasmid>
    </source>
</reference>
<dbReference type="PATRIC" id="fig|754093.4.peg.6050"/>
<dbReference type="InterPro" id="IPR001584">
    <property type="entry name" value="Integrase_cat-core"/>
</dbReference>
<gene>
    <name evidence="3" type="ORF">Asd1617_06182</name>
</gene>
<accession>A0A0A7A4L7</accession>
<protein>
    <submittedName>
        <fullName evidence="3">Transposase</fullName>
    </submittedName>
</protein>
<geneLocation type="plasmid" evidence="3 4">
    <name>pSLG231</name>
</geneLocation>
<name>A0A0A7A4L7_SHIDY</name>
<dbReference type="Gene3D" id="3.40.50.300">
    <property type="entry name" value="P-loop containing nucleotide triphosphate hydrolases"/>
    <property type="match status" value="1"/>
</dbReference>
<dbReference type="GO" id="GO:0015074">
    <property type="term" value="P:DNA integration"/>
    <property type="evidence" value="ECO:0007669"/>
    <property type="project" value="InterPro"/>
</dbReference>
<dbReference type="HOGENOM" id="CLU_896865_0_0_6"/>
<evidence type="ECO:0000256" key="1">
    <source>
        <dbReference type="SAM" id="MobiDB-lite"/>
    </source>
</evidence>
<dbReference type="InterPro" id="IPR027417">
    <property type="entry name" value="P-loop_NTPase"/>
</dbReference>
<dbReference type="GO" id="GO:0005524">
    <property type="term" value="F:ATP binding"/>
    <property type="evidence" value="ECO:0007669"/>
    <property type="project" value="InterPro"/>
</dbReference>
<feature type="domain" description="Integrase catalytic" evidence="2">
    <location>
        <begin position="1"/>
        <end position="107"/>
    </location>
</feature>
<dbReference type="InterPro" id="IPR002611">
    <property type="entry name" value="IstB_ATP-bd"/>
</dbReference>
<dbReference type="PANTHER" id="PTHR35004">
    <property type="entry name" value="TRANSPOSASE RV3428C-RELATED"/>
    <property type="match status" value="1"/>
</dbReference>
<dbReference type="EMBL" id="CP006737">
    <property type="protein sequence ID" value="AHA69009.1"/>
    <property type="molecule type" value="Genomic_DNA"/>
</dbReference>
<dbReference type="PANTHER" id="PTHR35004:SF6">
    <property type="entry name" value="TRANSPOSASE"/>
    <property type="match status" value="1"/>
</dbReference>
<dbReference type="Proteomes" id="UP000031647">
    <property type="component" value="Plasmid pSLG231"/>
</dbReference>
<dbReference type="AlphaFoldDB" id="A0A0A7A4L7"/>
<dbReference type="PROSITE" id="PS50994">
    <property type="entry name" value="INTEGRASE"/>
    <property type="match status" value="1"/>
</dbReference>
<dbReference type="SUPFAM" id="SSF53098">
    <property type="entry name" value="Ribonuclease H-like"/>
    <property type="match status" value="1"/>
</dbReference>
<evidence type="ECO:0000313" key="4">
    <source>
        <dbReference type="Proteomes" id="UP000031647"/>
    </source>
</evidence>
<dbReference type="InterPro" id="IPR012337">
    <property type="entry name" value="RNaseH-like_sf"/>
</dbReference>
<dbReference type="SUPFAM" id="SSF52540">
    <property type="entry name" value="P-loop containing nucleoside triphosphate hydrolases"/>
    <property type="match status" value="1"/>
</dbReference>
<evidence type="ECO:0000259" key="2">
    <source>
        <dbReference type="PROSITE" id="PS50994"/>
    </source>
</evidence>
<feature type="region of interest" description="Disordered" evidence="1">
    <location>
        <begin position="141"/>
        <end position="161"/>
    </location>
</feature>
<dbReference type="Pfam" id="PF01695">
    <property type="entry name" value="IstB_IS21"/>
    <property type="match status" value="1"/>
</dbReference>
<proteinExistence type="predicted"/>